<dbReference type="Proteomes" id="UP001181622">
    <property type="component" value="Unassembled WGS sequence"/>
</dbReference>
<protein>
    <submittedName>
        <fullName evidence="1">Uncharacterized protein</fullName>
    </submittedName>
</protein>
<dbReference type="EMBL" id="JADBEO010000013">
    <property type="protein sequence ID" value="MDR4306608.1"/>
    <property type="molecule type" value="Genomic_DNA"/>
</dbReference>
<evidence type="ECO:0000313" key="1">
    <source>
        <dbReference type="EMBL" id="MDR4306608.1"/>
    </source>
</evidence>
<gene>
    <name evidence="1" type="ORF">IHQ68_08255</name>
</gene>
<reference evidence="1" key="1">
    <citation type="submission" date="2020-10" db="EMBL/GenBank/DDBJ databases">
        <authorList>
            <person name="Abbas A."/>
            <person name="Razzaq R."/>
            <person name="Waqas M."/>
            <person name="Abbas N."/>
            <person name="Nielsen T.K."/>
            <person name="Hansen L.H."/>
            <person name="Hussain S."/>
            <person name="Shahid M."/>
        </authorList>
    </citation>
    <scope>NUCLEOTIDE SEQUENCE</scope>
    <source>
        <strain evidence="1">S14</strain>
    </source>
</reference>
<keyword evidence="2" id="KW-1185">Reference proteome</keyword>
<proteinExistence type="predicted"/>
<evidence type="ECO:0000313" key="2">
    <source>
        <dbReference type="Proteomes" id="UP001181622"/>
    </source>
</evidence>
<organism evidence="1 2">
    <name type="scientific">Chelatococcus sambhunathii</name>
    <dbReference type="NCBI Taxonomy" id="363953"/>
    <lineage>
        <taxon>Bacteria</taxon>
        <taxon>Pseudomonadati</taxon>
        <taxon>Pseudomonadota</taxon>
        <taxon>Alphaproteobacteria</taxon>
        <taxon>Hyphomicrobiales</taxon>
        <taxon>Chelatococcaceae</taxon>
        <taxon>Chelatococcus</taxon>
    </lineage>
</organism>
<comment type="caution">
    <text evidence="1">The sequence shown here is derived from an EMBL/GenBank/DDBJ whole genome shotgun (WGS) entry which is preliminary data.</text>
</comment>
<sequence length="79" mass="8369">MLTTQERAMLASSPFGETDGKALGCYLAVILRGVADGIFDHVTGVAYLQHLVVMAARGDLEDVQRMAQGDLEEETGATG</sequence>
<name>A0ABU1DER3_9HYPH</name>
<accession>A0ABU1DER3</accession>